<evidence type="ECO:0000313" key="9">
    <source>
        <dbReference type="Proteomes" id="UP000230707"/>
    </source>
</evidence>
<keyword evidence="3" id="KW-0810">Translation regulation</keyword>
<feature type="region of interest" description="Disordered" evidence="7">
    <location>
        <begin position="1"/>
        <end position="49"/>
    </location>
</feature>
<dbReference type="Proteomes" id="UP000230707">
    <property type="component" value="Unassembled WGS sequence"/>
</dbReference>
<name>A0A2H0NHL0_9BACT</name>
<organism evidence="8 9">
    <name type="scientific">Candidatus Gottesmanbacteria bacterium CG11_big_fil_rev_8_21_14_0_20_37_11</name>
    <dbReference type="NCBI Taxonomy" id="1974575"/>
    <lineage>
        <taxon>Bacteria</taxon>
        <taxon>Candidatus Gottesmaniibacteriota</taxon>
    </lineage>
</organism>
<evidence type="ECO:0000256" key="4">
    <source>
        <dbReference type="ARBA" id="ARBA00022980"/>
    </source>
</evidence>
<keyword evidence="2" id="KW-0678">Repressor</keyword>
<evidence type="ECO:0000256" key="7">
    <source>
        <dbReference type="SAM" id="MobiDB-lite"/>
    </source>
</evidence>
<dbReference type="GO" id="GO:1990904">
    <property type="term" value="C:ribonucleoprotein complex"/>
    <property type="evidence" value="ECO:0007669"/>
    <property type="project" value="UniProtKB-KW"/>
</dbReference>
<comment type="similarity">
    <text evidence="1 6">Belongs to the universal ribosomal protein uL1 family.</text>
</comment>
<evidence type="ECO:0000256" key="5">
    <source>
        <dbReference type="ARBA" id="ARBA00023274"/>
    </source>
</evidence>
<dbReference type="EMBL" id="PCWS01000078">
    <property type="protein sequence ID" value="PIR08377.1"/>
    <property type="molecule type" value="Genomic_DNA"/>
</dbReference>
<dbReference type="Gene3D" id="3.40.50.790">
    <property type="match status" value="1"/>
</dbReference>
<reference evidence="8 9" key="1">
    <citation type="submission" date="2017-09" db="EMBL/GenBank/DDBJ databases">
        <title>Depth-based differentiation of microbial function through sediment-hosted aquifers and enrichment of novel symbionts in the deep terrestrial subsurface.</title>
        <authorList>
            <person name="Probst A.J."/>
            <person name="Ladd B."/>
            <person name="Jarett J.K."/>
            <person name="Geller-Mcgrath D.E."/>
            <person name="Sieber C.M."/>
            <person name="Emerson J.B."/>
            <person name="Anantharaman K."/>
            <person name="Thomas B.C."/>
            <person name="Malmstrom R."/>
            <person name="Stieglmeier M."/>
            <person name="Klingl A."/>
            <person name="Woyke T."/>
            <person name="Ryan C.M."/>
            <person name="Banfield J.F."/>
        </authorList>
    </citation>
    <scope>NUCLEOTIDE SEQUENCE [LARGE SCALE GENOMIC DNA]</scope>
    <source>
        <strain evidence="8">CG11_big_fil_rev_8_21_14_0_20_37_11</strain>
    </source>
</reference>
<evidence type="ECO:0000313" key="8">
    <source>
        <dbReference type="EMBL" id="PIR08377.1"/>
    </source>
</evidence>
<evidence type="ECO:0000256" key="3">
    <source>
        <dbReference type="ARBA" id="ARBA00022845"/>
    </source>
</evidence>
<keyword evidence="5 6" id="KW-0687">Ribonucleoprotein</keyword>
<dbReference type="GO" id="GO:0005840">
    <property type="term" value="C:ribosome"/>
    <property type="evidence" value="ECO:0007669"/>
    <property type="project" value="UniProtKB-KW"/>
</dbReference>
<evidence type="ECO:0000256" key="1">
    <source>
        <dbReference type="ARBA" id="ARBA00010531"/>
    </source>
</evidence>
<sequence>MGKIKIATLGSQDEEQLREKQKVRREEKKKREESQKVHIPGMKGGERIKNVGADSEEELNKMAKLSQEVEKNQAEGIKTEKKEKKKKFKAKKHSNKYLQAIMKLDKGKIYPISEAFLLLRKVSLAKFDASVELHINTIEKGLRGKTKLPHGTGKEIKVQIADVSSIDKIINLVEKGKIDFDVLVAHPQVMPKLAKIAKFLGPKGLMPNPKSGTISTEPEKVADNLKGGEINWKSEADFPIIHQVIGKMSFKDKQLEENLQAFLKSIGSNKIKSVTLKSTMSPGIKIQFDSK</sequence>
<keyword evidence="4 6" id="KW-0689">Ribosomal protein</keyword>
<comment type="caution">
    <text evidence="8">The sequence shown here is derived from an EMBL/GenBank/DDBJ whole genome shotgun (WGS) entry which is preliminary data.</text>
</comment>
<dbReference type="InterPro" id="IPR028364">
    <property type="entry name" value="Ribosomal_uL1/biogenesis"/>
</dbReference>
<dbReference type="InterPro" id="IPR023673">
    <property type="entry name" value="Ribosomal_uL1_CS"/>
</dbReference>
<accession>A0A2H0NHL0</accession>
<proteinExistence type="inferred from homology"/>
<dbReference type="InterPro" id="IPR023674">
    <property type="entry name" value="Ribosomal_uL1-like"/>
</dbReference>
<dbReference type="CDD" id="cd00403">
    <property type="entry name" value="Ribosomal_L1"/>
    <property type="match status" value="1"/>
</dbReference>
<dbReference type="SUPFAM" id="SSF56808">
    <property type="entry name" value="Ribosomal protein L1"/>
    <property type="match status" value="1"/>
</dbReference>
<dbReference type="AlphaFoldDB" id="A0A2H0NHL0"/>
<dbReference type="GO" id="GO:0006417">
    <property type="term" value="P:regulation of translation"/>
    <property type="evidence" value="ECO:0007669"/>
    <property type="project" value="UniProtKB-KW"/>
</dbReference>
<gene>
    <name evidence="8" type="ORF">COV53_03355</name>
</gene>
<feature type="compositionally biased region" description="Basic and acidic residues" evidence="7">
    <location>
        <begin position="15"/>
        <end position="36"/>
    </location>
</feature>
<dbReference type="PANTHER" id="PTHR36427:SF3">
    <property type="entry name" value="LARGE RIBOSOMAL SUBUNIT PROTEIN UL1M"/>
    <property type="match status" value="1"/>
</dbReference>
<dbReference type="InterPro" id="IPR016095">
    <property type="entry name" value="Ribosomal_uL1_3-a/b-sand"/>
</dbReference>
<dbReference type="Pfam" id="PF00687">
    <property type="entry name" value="Ribosomal_L1"/>
    <property type="match status" value="1"/>
</dbReference>
<evidence type="ECO:0000256" key="6">
    <source>
        <dbReference type="RuleBase" id="RU000659"/>
    </source>
</evidence>
<protein>
    <recommendedName>
        <fullName evidence="6">Ribosomal protein</fullName>
    </recommendedName>
</protein>
<dbReference type="Gene3D" id="3.30.190.20">
    <property type="match status" value="1"/>
</dbReference>
<dbReference type="PROSITE" id="PS01199">
    <property type="entry name" value="RIBOSOMAL_L1"/>
    <property type="match status" value="1"/>
</dbReference>
<evidence type="ECO:0000256" key="2">
    <source>
        <dbReference type="ARBA" id="ARBA00022491"/>
    </source>
</evidence>
<dbReference type="PANTHER" id="PTHR36427">
    <property type="entry name" value="54S RIBOSOMAL PROTEIN L1, MITOCHONDRIAL"/>
    <property type="match status" value="1"/>
</dbReference>